<evidence type="ECO:0000256" key="10">
    <source>
        <dbReference type="SAM" id="MobiDB-lite"/>
    </source>
</evidence>
<dbReference type="AlphaFoldDB" id="A0A6P8QYM5"/>
<evidence type="ECO:0000256" key="3">
    <source>
        <dbReference type="ARBA" id="ARBA00010767"/>
    </source>
</evidence>
<evidence type="ECO:0000256" key="8">
    <source>
        <dbReference type="ARBA" id="ARBA00024919"/>
    </source>
</evidence>
<evidence type="ECO:0000313" key="12">
    <source>
        <dbReference type="RefSeq" id="XP_033791656.1"/>
    </source>
</evidence>
<keyword evidence="5" id="KW-0963">Cytoplasm</keyword>
<dbReference type="GO" id="GO:0005813">
    <property type="term" value="C:centrosome"/>
    <property type="evidence" value="ECO:0007669"/>
    <property type="project" value="UniProtKB-SubCell"/>
</dbReference>
<evidence type="ECO:0000256" key="1">
    <source>
        <dbReference type="ARBA" id="ARBA00004120"/>
    </source>
</evidence>
<comment type="similarity">
    <text evidence="3">Belongs to the kizuna family.</text>
</comment>
<feature type="compositionally biased region" description="Acidic residues" evidence="10">
    <location>
        <begin position="687"/>
        <end position="697"/>
    </location>
</feature>
<dbReference type="GO" id="GO:0007051">
    <property type="term" value="P:spindle organization"/>
    <property type="evidence" value="ECO:0007669"/>
    <property type="project" value="InterPro"/>
</dbReference>
<dbReference type="RefSeq" id="XP_033791656.1">
    <property type="nucleotide sequence ID" value="XM_033935765.1"/>
</dbReference>
<comment type="function">
    <text evidence="8">Centrosomal protein required for establishing a robust mitotic centrosome architecture that can endure the forces that converge on the centrosomes during spindle formation. Required for stabilizing the expanded pericentriolar material around the centriole.</text>
</comment>
<dbReference type="KEGG" id="gsh:117356496"/>
<keyword evidence="6" id="KW-0206">Cytoskeleton</keyword>
<dbReference type="GeneID" id="117356496"/>
<dbReference type="PANTHER" id="PTHR16299">
    <property type="entry name" value="CENTROSOMAL PROTEIN KIZUNA"/>
    <property type="match status" value="1"/>
</dbReference>
<accession>A0A6P8QYM5</accession>
<feature type="region of interest" description="Disordered" evidence="10">
    <location>
        <begin position="615"/>
        <end position="697"/>
    </location>
</feature>
<evidence type="ECO:0000256" key="2">
    <source>
        <dbReference type="ARBA" id="ARBA00004300"/>
    </source>
</evidence>
<protein>
    <recommendedName>
        <fullName evidence="4">Centrosomal protein kizuna</fullName>
    </recommendedName>
    <alternativeName>
        <fullName evidence="9">Polo-like kinase 1 substrate 1</fullName>
    </alternativeName>
</protein>
<gene>
    <name evidence="12" type="primary">KIZ</name>
</gene>
<evidence type="ECO:0000256" key="6">
    <source>
        <dbReference type="ARBA" id="ARBA00023212"/>
    </source>
</evidence>
<evidence type="ECO:0000256" key="9">
    <source>
        <dbReference type="ARBA" id="ARBA00031153"/>
    </source>
</evidence>
<proteinExistence type="inferred from homology"/>
<reference evidence="12" key="1">
    <citation type="submission" date="2025-08" db="UniProtKB">
        <authorList>
            <consortium name="RefSeq"/>
        </authorList>
    </citation>
    <scope>IDENTIFICATION</scope>
</reference>
<dbReference type="InParanoid" id="A0A6P8QYM5"/>
<evidence type="ECO:0000313" key="11">
    <source>
        <dbReference type="Proteomes" id="UP000515159"/>
    </source>
</evidence>
<dbReference type="OrthoDB" id="8015657at2759"/>
<dbReference type="FunCoup" id="A0A6P8QYM5">
    <property type="interactions" value="322"/>
</dbReference>
<organism evidence="11 12">
    <name type="scientific">Geotrypetes seraphini</name>
    <name type="common">Gaboon caecilian</name>
    <name type="synonym">Caecilia seraphini</name>
    <dbReference type="NCBI Taxonomy" id="260995"/>
    <lineage>
        <taxon>Eukaryota</taxon>
        <taxon>Metazoa</taxon>
        <taxon>Chordata</taxon>
        <taxon>Craniata</taxon>
        <taxon>Vertebrata</taxon>
        <taxon>Euteleostomi</taxon>
        <taxon>Amphibia</taxon>
        <taxon>Gymnophiona</taxon>
        <taxon>Geotrypetes</taxon>
    </lineage>
</organism>
<keyword evidence="7" id="KW-0966">Cell projection</keyword>
<dbReference type="Proteomes" id="UP000515159">
    <property type="component" value="Chromosome 3"/>
</dbReference>
<evidence type="ECO:0000256" key="7">
    <source>
        <dbReference type="ARBA" id="ARBA00023273"/>
    </source>
</evidence>
<sequence>MAEEEGMMGLSGAELLPGSEYYERIGSLQQRLRESERKRMELERNLFDSSRLDMCRAHRQYLKLKQSLQEICEREKRAQLRNQEFLREFDQIETQIMTLKASKQKLQNLKMLQVAKQTGINNGTSTSRGWYHPATIFMGRQMSATSSTEHFSTQQNASKSTKTYSISDPYSFKLATKNGRMTDSCVIETNSDIQGLNNTEKIDEKTSWQISEKMPLTSTLSTENGTTRCFKIENSKSIQHNLAEIKQSANPNPQLQERLISENRTKDLKSDNIMRTMEDAFGYENIAVIEDQDNFPSCVTHDYKSEPSLNKCHLMDNLSENNKNLETLWSLQITEQLDKNSLDSDSSSDLTVSLSDSEEVNITQPLKIHGDEESLTEVLRCIPTESEKEVKSNRGNSSPLHVISCLATEEGYLASSSAPQDCLSVQGFFHLVQSIEDIVLARDPKCLELYKNTTINTVKLKEIICLCNRTETLKEDDLETYSTVVLHQSMFYGCLLPEDIYNDSSGAKDEKHVRSNSQTDFSILWERLCKHVVFLKECNILSKDVISKIFGSLLMVPDNQENCKTKALLKRALEEKNDFPVHRSESMCSLSSTLNDNCEIPPENQAQCLNSNKTTEQGLNDVSSNPKTKVNNRTGSEASFSSSEENPLLRNEDKWKDMNKKSKAFWGESDDSNSEIEAALRPHNEDSDSDDFEDFYK</sequence>
<comment type="subcellular location">
    <subcellularLocation>
        <location evidence="1">Cytoplasm</location>
        <location evidence="1">Cytoskeleton</location>
        <location evidence="1">Cilium basal body</location>
    </subcellularLocation>
    <subcellularLocation>
        <location evidence="2">Cytoplasm</location>
        <location evidence="2">Cytoskeleton</location>
        <location evidence="2">Microtubule organizing center</location>
        <location evidence="2">Centrosome</location>
    </subcellularLocation>
</comment>
<evidence type="ECO:0000256" key="5">
    <source>
        <dbReference type="ARBA" id="ARBA00022490"/>
    </source>
</evidence>
<evidence type="ECO:0000256" key="4">
    <source>
        <dbReference type="ARBA" id="ARBA00013872"/>
    </source>
</evidence>
<feature type="compositionally biased region" description="Polar residues" evidence="10">
    <location>
        <begin position="615"/>
        <end position="645"/>
    </location>
</feature>
<dbReference type="InterPro" id="IPR026742">
    <property type="entry name" value="Centrosomal_kizuma"/>
</dbReference>
<dbReference type="CTD" id="55857"/>
<keyword evidence="11" id="KW-1185">Reference proteome</keyword>
<name>A0A6P8QYM5_GEOSA</name>
<feature type="compositionally biased region" description="Basic and acidic residues" evidence="10">
    <location>
        <begin position="650"/>
        <end position="660"/>
    </location>
</feature>
<dbReference type="PANTHER" id="PTHR16299:SF2">
    <property type="entry name" value="CENTROSOMAL PROTEIN KIZUNA"/>
    <property type="match status" value="1"/>
</dbReference>